<organism evidence="9 10">
    <name type="scientific">Methylococcus capsulatus</name>
    <dbReference type="NCBI Taxonomy" id="414"/>
    <lineage>
        <taxon>Bacteria</taxon>
        <taxon>Pseudomonadati</taxon>
        <taxon>Pseudomonadota</taxon>
        <taxon>Gammaproteobacteria</taxon>
        <taxon>Methylococcales</taxon>
        <taxon>Methylococcaceae</taxon>
        <taxon>Methylococcus</taxon>
    </lineage>
</organism>
<dbReference type="SUPFAM" id="SSF81296">
    <property type="entry name" value="E set domains"/>
    <property type="match status" value="1"/>
</dbReference>
<evidence type="ECO:0000256" key="2">
    <source>
        <dbReference type="ARBA" id="ARBA00005001"/>
    </source>
</evidence>
<dbReference type="InterPro" id="IPR014756">
    <property type="entry name" value="Ig_E-set"/>
</dbReference>
<evidence type="ECO:0000256" key="7">
    <source>
        <dbReference type="SAM" id="SignalP"/>
    </source>
</evidence>
<dbReference type="Gene3D" id="2.60.40.10">
    <property type="entry name" value="Immunoglobulins"/>
    <property type="match status" value="1"/>
</dbReference>
<evidence type="ECO:0000313" key="9">
    <source>
        <dbReference type="EMBL" id="CAI8726128.1"/>
    </source>
</evidence>
<evidence type="ECO:0000256" key="1">
    <source>
        <dbReference type="ARBA" id="ARBA00004418"/>
    </source>
</evidence>
<dbReference type="Pfam" id="PF04349">
    <property type="entry name" value="MdoG"/>
    <property type="match status" value="1"/>
</dbReference>
<proteinExistence type="inferred from homology"/>
<evidence type="ECO:0000256" key="4">
    <source>
        <dbReference type="ARBA" id="ARBA00015372"/>
    </source>
</evidence>
<dbReference type="GO" id="GO:0051274">
    <property type="term" value="P:beta-glucan biosynthetic process"/>
    <property type="evidence" value="ECO:0007669"/>
    <property type="project" value="TreeGrafter"/>
</dbReference>
<evidence type="ECO:0000313" key="10">
    <source>
        <dbReference type="Proteomes" id="UP001158598"/>
    </source>
</evidence>
<keyword evidence="6" id="KW-0574">Periplasm</keyword>
<dbReference type="InterPro" id="IPR011013">
    <property type="entry name" value="Gal_mutarotase_sf_dom"/>
</dbReference>
<dbReference type="InterPro" id="IPR006311">
    <property type="entry name" value="TAT_signal"/>
</dbReference>
<keyword evidence="5 7" id="KW-0732">Signal</keyword>
<evidence type="ECO:0000256" key="5">
    <source>
        <dbReference type="ARBA" id="ARBA00022729"/>
    </source>
</evidence>
<dbReference type="PANTHER" id="PTHR30504">
    <property type="entry name" value="GLUCANS BIOSYNTHESIS PROTEIN"/>
    <property type="match status" value="1"/>
</dbReference>
<comment type="subcellular location">
    <subcellularLocation>
        <location evidence="1">Periplasm</location>
    </subcellularLocation>
</comment>
<dbReference type="InterPro" id="IPR014438">
    <property type="entry name" value="Glucan_biosyn_MdoG/MdoD"/>
</dbReference>
<evidence type="ECO:0000259" key="8">
    <source>
        <dbReference type="Pfam" id="PF04349"/>
    </source>
</evidence>
<feature type="domain" description="Glucan biosynthesis periplasmic MdoG C-terminal" evidence="8">
    <location>
        <begin position="42"/>
        <end position="523"/>
    </location>
</feature>
<dbReference type="GO" id="GO:0030288">
    <property type="term" value="C:outer membrane-bounded periplasmic space"/>
    <property type="evidence" value="ECO:0007669"/>
    <property type="project" value="TreeGrafter"/>
</dbReference>
<dbReference type="PROSITE" id="PS51318">
    <property type="entry name" value="TAT"/>
    <property type="match status" value="1"/>
</dbReference>
<sequence>MSLSRRHFLQLAVAVNALSLFKAGMVNAEPGIGLKFGPPSPFSFETLKTLAQERAGREYAPPPQPDPAIVKQIDYDAHGKLQYRKEAALWAESGGSYPISFQHVGMFFPKTVIMSVVEKGTAREILYDPRLFTMGPDHVAKGLPASPSAFAGFWVHESRKGSDWKTREPWVTFLGASYFRAIGELGQVGLSARGIALNPGTSNPEEFPDFVSFWFEPAAKTDDPVTVYALLDGPSLTGAYRFLLRRTRGVVMEIEAALFLRKDIERLGIAPLTSMYWFSETAKPTGVDWRPEVHDSDGLALWTGVGEHIWRPINNPPHIMVSSFADKSPKGFGLSQRDRVLDHYQDGVRYHLRPSAWVEPLGDWGEGAVQLTEIPTDDEIHDNVVAMWVPKEPATAGKTYDLRYRIHWLADEAFPSPLARCVATRLGNGGQPGKPRPKGVRKFMVEFLGKPLAKLPYGEKPEPVITATRGELSRIEIEAVPDDVPGHWRTHFDLAVTGQDPVEIRCYLRHKDEVMSETWLYQYHPF</sequence>
<feature type="signal peptide" evidence="7">
    <location>
        <begin position="1"/>
        <end position="28"/>
    </location>
</feature>
<protein>
    <recommendedName>
        <fullName evidence="4">Glucans biosynthesis protein D</fullName>
    </recommendedName>
</protein>
<accession>A0AA35UWU9</accession>
<comment type="pathway">
    <text evidence="2">Glycan metabolism; osmoregulated periplasmic glucan (OPG) biosynthesis.</text>
</comment>
<dbReference type="PIRSF" id="PIRSF006281">
    <property type="entry name" value="MdoG"/>
    <property type="match status" value="1"/>
</dbReference>
<evidence type="ECO:0000256" key="6">
    <source>
        <dbReference type="ARBA" id="ARBA00022764"/>
    </source>
</evidence>
<dbReference type="EMBL" id="OX458332">
    <property type="protein sequence ID" value="CAI8726128.1"/>
    <property type="molecule type" value="Genomic_DNA"/>
</dbReference>
<evidence type="ECO:0000256" key="3">
    <source>
        <dbReference type="ARBA" id="ARBA00009284"/>
    </source>
</evidence>
<dbReference type="Proteomes" id="UP001158598">
    <property type="component" value="Chromosome"/>
</dbReference>
<dbReference type="RefSeq" id="WP_282213446.1">
    <property type="nucleotide sequence ID" value="NZ_OX458332.1"/>
</dbReference>
<dbReference type="GO" id="GO:0030246">
    <property type="term" value="F:carbohydrate binding"/>
    <property type="evidence" value="ECO:0007669"/>
    <property type="project" value="InterPro"/>
</dbReference>
<name>A0AA35UWU9_METCP</name>
<comment type="similarity">
    <text evidence="3">Belongs to the OpgD/OpgG family.</text>
</comment>
<dbReference type="InterPro" id="IPR014718">
    <property type="entry name" value="GH-type_carb-bd"/>
</dbReference>
<dbReference type="SUPFAM" id="SSF74650">
    <property type="entry name" value="Galactose mutarotase-like"/>
    <property type="match status" value="1"/>
</dbReference>
<reference evidence="9" key="1">
    <citation type="submission" date="2023-03" db="EMBL/GenBank/DDBJ databases">
        <authorList>
            <person name="Pearce D."/>
        </authorList>
    </citation>
    <scope>NUCLEOTIDE SEQUENCE</scope>
    <source>
        <strain evidence="9">Mc</strain>
    </source>
</reference>
<dbReference type="Gene3D" id="2.70.98.10">
    <property type="match status" value="1"/>
</dbReference>
<dbReference type="AlphaFoldDB" id="A0AA35UWU9"/>
<gene>
    <name evidence="9" type="primary">opgD</name>
    <name evidence="9" type="ORF">MCNOR_0187</name>
</gene>
<dbReference type="InterPro" id="IPR007444">
    <property type="entry name" value="Glucan_biosyn_MdoG_C"/>
</dbReference>
<dbReference type="PANTHER" id="PTHR30504:SF3">
    <property type="entry name" value="GLUCANS BIOSYNTHESIS PROTEIN D"/>
    <property type="match status" value="1"/>
</dbReference>
<dbReference type="InterPro" id="IPR013783">
    <property type="entry name" value="Ig-like_fold"/>
</dbReference>
<dbReference type="GO" id="GO:0003824">
    <property type="term" value="F:catalytic activity"/>
    <property type="evidence" value="ECO:0007669"/>
    <property type="project" value="InterPro"/>
</dbReference>
<feature type="chain" id="PRO_5041318597" description="Glucans biosynthesis protein D" evidence="7">
    <location>
        <begin position="29"/>
        <end position="526"/>
    </location>
</feature>